<dbReference type="EMBL" id="CP022752">
    <property type="protein sequence ID" value="ASU78473.1"/>
    <property type="molecule type" value="Genomic_DNA"/>
</dbReference>
<organism evidence="1 4">
    <name type="scientific">Actinopolyspora erythraea</name>
    <dbReference type="NCBI Taxonomy" id="414996"/>
    <lineage>
        <taxon>Bacteria</taxon>
        <taxon>Bacillati</taxon>
        <taxon>Actinomycetota</taxon>
        <taxon>Actinomycetes</taxon>
        <taxon>Actinopolysporales</taxon>
        <taxon>Actinopolysporaceae</taxon>
        <taxon>Actinopolyspora</taxon>
    </lineage>
</organism>
<dbReference type="Proteomes" id="UP000215043">
    <property type="component" value="Chromosome"/>
</dbReference>
<dbReference type="InterPro" id="IPR038282">
    <property type="entry name" value="DUF2267_sf"/>
</dbReference>
<proteinExistence type="predicted"/>
<gene>
    <name evidence="1" type="ORF">CDG81_09490</name>
    <name evidence="2" type="ORF">IL38_07160</name>
</gene>
<evidence type="ECO:0000313" key="1">
    <source>
        <dbReference type="EMBL" id="ASU78473.1"/>
    </source>
</evidence>
<protein>
    <submittedName>
        <fullName evidence="1">DUF2267 domain-containing protein</fullName>
    </submittedName>
</protein>
<dbReference type="AlphaFoldDB" id="A0A099D7J2"/>
<dbReference type="EMBL" id="JPMV01000013">
    <property type="protein sequence ID" value="KGI82083.1"/>
    <property type="molecule type" value="Genomic_DNA"/>
</dbReference>
<dbReference type="Proteomes" id="UP000029737">
    <property type="component" value="Unassembled WGS sequence"/>
</dbReference>
<evidence type="ECO:0000313" key="4">
    <source>
        <dbReference type="Proteomes" id="UP000215043"/>
    </source>
</evidence>
<dbReference type="KEGG" id="aey:CDG81_09490"/>
<dbReference type="Pfam" id="PF10025">
    <property type="entry name" value="DUF2267"/>
    <property type="match status" value="1"/>
</dbReference>
<name>A0A099D7J2_9ACTN</name>
<dbReference type="OrthoDB" id="5186811at2"/>
<accession>A0A099D7J2</accession>
<reference evidence="1 4" key="2">
    <citation type="submission" date="2017-08" db="EMBL/GenBank/DDBJ databases">
        <title>The complete genome sequence of moderately halophilic actinomycete Actinopolyspora erythraea YIM 90600, the producer of novel erythromycin, novel actinopolysporins A-C and tubercidin.</title>
        <authorList>
            <person name="Yin M."/>
            <person name="Tang S."/>
        </authorList>
    </citation>
    <scope>NUCLEOTIDE SEQUENCE [LARGE SCALE GENOMIC DNA]</scope>
    <source>
        <strain evidence="1 4">YIM 90600</strain>
    </source>
</reference>
<evidence type="ECO:0000313" key="2">
    <source>
        <dbReference type="EMBL" id="KGI82083.1"/>
    </source>
</evidence>
<reference evidence="2 3" key="1">
    <citation type="journal article" date="2014" name="PLoS ONE">
        <title>Identification and Characterization of a New Erythromycin Biosynthetic Gene Cluster in Actinopolyspora erythraea YIM90600, a Novel Erythronolide-Producing Halophilic Actinomycete Isolated from Salt Field.</title>
        <authorList>
            <person name="Chen D."/>
            <person name="Feng J."/>
            <person name="Huang L."/>
            <person name="Zhang Q."/>
            <person name="Wu J."/>
            <person name="Zhu X."/>
            <person name="Duan Y."/>
            <person name="Xu Z."/>
        </authorList>
    </citation>
    <scope>NUCLEOTIDE SEQUENCE [LARGE SCALE GENOMIC DNA]</scope>
    <source>
        <strain evidence="2 3">YIM90600</strain>
    </source>
</reference>
<sequence length="136" mass="14979">MTHPEPAGPTMTSFLDQLRQRAELPDGTEADRLARASIRALSERLAAGQLNDLAPALPPELREELYGFDGQAVAFGKDTFLDQVSGEIDTVDLDEVERRVEAVFEVLLRWIPGEEIEDTVAQLPPDLADMFRSATG</sequence>
<dbReference type="RefSeq" id="WP_043571645.1">
    <property type="nucleotide sequence ID" value="NZ_CP022752.1"/>
</dbReference>
<dbReference type="Gene3D" id="1.10.490.110">
    <property type="entry name" value="Uncharacterized conserved protein DUF2267"/>
    <property type="match status" value="1"/>
</dbReference>
<keyword evidence="3" id="KW-1185">Reference proteome</keyword>
<dbReference type="eggNOG" id="ENOG502ZV99">
    <property type="taxonomic scope" value="Bacteria"/>
</dbReference>
<evidence type="ECO:0000313" key="3">
    <source>
        <dbReference type="Proteomes" id="UP000029737"/>
    </source>
</evidence>
<dbReference type="HOGENOM" id="CLU_121888_1_0_11"/>
<dbReference type="InterPro" id="IPR018727">
    <property type="entry name" value="DUF2267"/>
</dbReference>